<comment type="subcellular location">
    <subcellularLocation>
        <location evidence="1">Cell outer membrane</location>
    </subcellularLocation>
</comment>
<feature type="compositionally biased region" description="Low complexity" evidence="5">
    <location>
        <begin position="21"/>
        <end position="32"/>
    </location>
</feature>
<dbReference type="CDD" id="cd07185">
    <property type="entry name" value="OmpA_C-like"/>
    <property type="match status" value="1"/>
</dbReference>
<feature type="region of interest" description="Disordered" evidence="5">
    <location>
        <begin position="21"/>
        <end position="47"/>
    </location>
</feature>
<evidence type="ECO:0000256" key="4">
    <source>
        <dbReference type="PROSITE-ProRule" id="PRU00473"/>
    </source>
</evidence>
<gene>
    <name evidence="7" type="ORF">D9T17_14375</name>
</gene>
<feature type="region of interest" description="Disordered" evidence="5">
    <location>
        <begin position="91"/>
        <end position="117"/>
    </location>
</feature>
<dbReference type="PRINTS" id="PR01021">
    <property type="entry name" value="OMPADOMAIN"/>
</dbReference>
<dbReference type="InterPro" id="IPR006664">
    <property type="entry name" value="OMP_bac"/>
</dbReference>
<dbReference type="Proteomes" id="UP000275910">
    <property type="component" value="Unassembled WGS sequence"/>
</dbReference>
<comment type="caution">
    <text evidence="7">The sequence shown here is derived from an EMBL/GenBank/DDBJ whole genome shotgun (WGS) entry which is preliminary data.</text>
</comment>
<dbReference type="PANTHER" id="PTHR30329:SF21">
    <property type="entry name" value="LIPOPROTEIN YIAD-RELATED"/>
    <property type="match status" value="1"/>
</dbReference>
<dbReference type="EMBL" id="RCTY01000036">
    <property type="protein sequence ID" value="ROU06283.1"/>
    <property type="molecule type" value="Genomic_DNA"/>
</dbReference>
<dbReference type="Pfam" id="PF00691">
    <property type="entry name" value="OmpA"/>
    <property type="match status" value="1"/>
</dbReference>
<name>A0A3N2RFP2_LYSEN</name>
<keyword evidence="3" id="KW-0998">Cell outer membrane</keyword>
<evidence type="ECO:0000256" key="3">
    <source>
        <dbReference type="ARBA" id="ARBA00023237"/>
    </source>
</evidence>
<protein>
    <submittedName>
        <fullName evidence="7">OmpA family protein</fullName>
    </submittedName>
</protein>
<dbReference type="Gene3D" id="3.30.1330.60">
    <property type="entry name" value="OmpA-like domain"/>
    <property type="match status" value="1"/>
</dbReference>
<reference evidence="7 8" key="1">
    <citation type="submission" date="2018-10" db="EMBL/GenBank/DDBJ databases">
        <title>The genome of Lysobacter enzymogenes OH11.</title>
        <authorList>
            <person name="Liu F."/>
            <person name="Zhao Y."/>
            <person name="Qian G."/>
            <person name="Chen Y."/>
            <person name="Xu H."/>
        </authorList>
    </citation>
    <scope>NUCLEOTIDE SEQUENCE [LARGE SCALE GENOMIC DNA]</scope>
    <source>
        <strain evidence="7 8">OH11</strain>
    </source>
</reference>
<dbReference type="InterPro" id="IPR036737">
    <property type="entry name" value="OmpA-like_sf"/>
</dbReference>
<evidence type="ECO:0000256" key="5">
    <source>
        <dbReference type="SAM" id="MobiDB-lite"/>
    </source>
</evidence>
<dbReference type="PANTHER" id="PTHR30329">
    <property type="entry name" value="STATOR ELEMENT OF FLAGELLAR MOTOR COMPLEX"/>
    <property type="match status" value="1"/>
</dbReference>
<dbReference type="AlphaFoldDB" id="A0A3N2RFP2"/>
<dbReference type="GO" id="GO:0009279">
    <property type="term" value="C:cell outer membrane"/>
    <property type="evidence" value="ECO:0007669"/>
    <property type="project" value="UniProtKB-SubCell"/>
</dbReference>
<feature type="domain" description="OmpA-like" evidence="6">
    <location>
        <begin position="357"/>
        <end position="476"/>
    </location>
</feature>
<organism evidence="7 8">
    <name type="scientific">Lysobacter enzymogenes</name>
    <dbReference type="NCBI Taxonomy" id="69"/>
    <lineage>
        <taxon>Bacteria</taxon>
        <taxon>Pseudomonadati</taxon>
        <taxon>Pseudomonadota</taxon>
        <taxon>Gammaproteobacteria</taxon>
        <taxon>Lysobacterales</taxon>
        <taxon>Lysobacteraceae</taxon>
        <taxon>Lysobacter</taxon>
    </lineage>
</organism>
<keyword evidence="2 4" id="KW-0472">Membrane</keyword>
<dbReference type="InterPro" id="IPR050330">
    <property type="entry name" value="Bact_OuterMem_StrucFunc"/>
</dbReference>
<evidence type="ECO:0000313" key="8">
    <source>
        <dbReference type="Proteomes" id="UP000275910"/>
    </source>
</evidence>
<feature type="compositionally biased region" description="Low complexity" evidence="5">
    <location>
        <begin position="91"/>
        <end position="109"/>
    </location>
</feature>
<evidence type="ECO:0000256" key="1">
    <source>
        <dbReference type="ARBA" id="ARBA00004442"/>
    </source>
</evidence>
<dbReference type="InterPro" id="IPR006665">
    <property type="entry name" value="OmpA-like"/>
</dbReference>
<dbReference type="PROSITE" id="PS51123">
    <property type="entry name" value="OMPA_2"/>
    <property type="match status" value="1"/>
</dbReference>
<sequence length="476" mass="47909">MTSGAPTSRRCAHAFSAAVFSSSPSSGTSVGVGRAGGRRGLSAAPPRHGHGCLRRIRIKEFFVRSCVLPSRVLSLLVVAALASGCGRDNHAPAASAAAPGGSETAAPAAARDDDAGAADDVQKRADAIAAQFPPIPVIVVPEILGVSPAQRALESAMAPVLDPIAGVSVSPARCGTDGVLLNDAGITSVDAQGNLSRNGDAGIFKIAADGSGTANYEGGLITINADGSGSINGDGADEDGEGGALVRVEADGSGSYNGPAGVIALDGKGGGSWNGDSGLIRNNGDGSGTWNGPQGLVTINNDGSGRWNGPLGIVVVNGDGTGSIDTPAKPVKLPPLPKVAPAGRFPPLKKFAPPGAPCGYLITLNDRVLFDFDKSDIRSDAAKVLDALAAALKDVRSTGMEVGGHTDAKGSDDYNQALSDRRAQAVVAALRERGAAQQATAKGYGEARPVAPNEIGGQDNPGGRQLNRRVEIFVRT</sequence>
<dbReference type="SUPFAM" id="SSF103088">
    <property type="entry name" value="OmpA-like"/>
    <property type="match status" value="1"/>
</dbReference>
<proteinExistence type="predicted"/>
<evidence type="ECO:0000259" key="6">
    <source>
        <dbReference type="PROSITE" id="PS51123"/>
    </source>
</evidence>
<evidence type="ECO:0000313" key="7">
    <source>
        <dbReference type="EMBL" id="ROU06283.1"/>
    </source>
</evidence>
<feature type="region of interest" description="Disordered" evidence="5">
    <location>
        <begin position="438"/>
        <end position="464"/>
    </location>
</feature>
<accession>A0A3N2RFP2</accession>
<evidence type="ECO:0000256" key="2">
    <source>
        <dbReference type="ARBA" id="ARBA00023136"/>
    </source>
</evidence>